<dbReference type="Pfam" id="PF00702">
    <property type="entry name" value="Hydrolase"/>
    <property type="match status" value="1"/>
</dbReference>
<dbReference type="Gene3D" id="3.40.50.1000">
    <property type="entry name" value="HAD superfamily/HAD-like"/>
    <property type="match status" value="1"/>
</dbReference>
<dbReference type="Gene3D" id="1.10.150.240">
    <property type="entry name" value="Putative phosphatase, domain 2"/>
    <property type="match status" value="1"/>
</dbReference>
<accession>A0A7J5B3A1</accession>
<dbReference type="PANTHER" id="PTHR18901">
    <property type="entry name" value="2-DEOXYGLUCOSE-6-PHOSPHATE PHOSPHATASE 2"/>
    <property type="match status" value="1"/>
</dbReference>
<dbReference type="InterPro" id="IPR006439">
    <property type="entry name" value="HAD-SF_hydro_IA"/>
</dbReference>
<comment type="caution">
    <text evidence="2">The sequence shown here is derived from an EMBL/GenBank/DDBJ whole genome shotgun (WGS) entry which is preliminary data.</text>
</comment>
<protein>
    <submittedName>
        <fullName evidence="2">HAD family phosphatase</fullName>
    </submittedName>
</protein>
<feature type="compositionally biased region" description="Low complexity" evidence="1">
    <location>
        <begin position="292"/>
        <end position="306"/>
    </location>
</feature>
<feature type="region of interest" description="Disordered" evidence="1">
    <location>
        <begin position="283"/>
        <end position="306"/>
    </location>
</feature>
<sequence length="306" mass="32687">MPHRPRRSSRAVRPRAVGPARMVWWPRCVPSPCSSPCMKCCPRIRAGRRWAACRPVDCRPVAPSNLPDAVLWDMDGTIVDTEQYWQTAQLNLLADHGLPPLTEEQELGMVGSSMADASEFFARLGVDLAPGEIVDHMNSTVMASILAELAWRPGALELLGALHAAGVPNALVTNSTRVLADAVVSTLDTPLFAIVIAGDEVENGKPHPEPYVRAAAQLGVAPERCVAVEDSRRGLEAARAAGCATIGIPHGQTLEAHHAHLVTATLEGITPETLGELVEQVARETTQRENAHTAADAAPAESEAQL</sequence>
<dbReference type="CDD" id="cd07505">
    <property type="entry name" value="HAD_BPGM-like"/>
    <property type="match status" value="1"/>
</dbReference>
<proteinExistence type="predicted"/>
<dbReference type="InterPro" id="IPR036412">
    <property type="entry name" value="HAD-like_sf"/>
</dbReference>
<reference evidence="2 3" key="1">
    <citation type="submission" date="2019-09" db="EMBL/GenBank/DDBJ databases">
        <title>Phylogeny of genus Pseudoclavibacter and closely related genus.</title>
        <authorList>
            <person name="Li Y."/>
        </authorList>
    </citation>
    <scope>NUCLEOTIDE SEQUENCE [LARGE SCALE GENOMIC DNA]</scope>
    <source>
        <strain evidence="2 3">THG-MD12</strain>
    </source>
</reference>
<dbReference type="SFLD" id="SFLDG01129">
    <property type="entry name" value="C1.5:_HAD__Beta-PGM__Phosphata"/>
    <property type="match status" value="1"/>
</dbReference>
<organism evidence="2 3">
    <name type="scientific">Pseudoclavibacter terrae</name>
    <dbReference type="NCBI Taxonomy" id="1530195"/>
    <lineage>
        <taxon>Bacteria</taxon>
        <taxon>Bacillati</taxon>
        <taxon>Actinomycetota</taxon>
        <taxon>Actinomycetes</taxon>
        <taxon>Micrococcales</taxon>
        <taxon>Microbacteriaceae</taxon>
        <taxon>Pseudoclavibacter</taxon>
    </lineage>
</organism>
<dbReference type="AlphaFoldDB" id="A0A7J5B3A1"/>
<dbReference type="OrthoDB" id="9797743at2"/>
<evidence type="ECO:0000313" key="3">
    <source>
        <dbReference type="Proteomes" id="UP000490386"/>
    </source>
</evidence>
<evidence type="ECO:0000313" key="2">
    <source>
        <dbReference type="EMBL" id="KAB1638368.1"/>
    </source>
</evidence>
<dbReference type="InterPro" id="IPR023198">
    <property type="entry name" value="PGP-like_dom2"/>
</dbReference>
<dbReference type="NCBIfam" id="TIGR01509">
    <property type="entry name" value="HAD-SF-IA-v3"/>
    <property type="match status" value="1"/>
</dbReference>
<name>A0A7J5B3A1_9MICO</name>
<dbReference type="PRINTS" id="PR00413">
    <property type="entry name" value="HADHALOGNASE"/>
</dbReference>
<keyword evidence="3" id="KW-1185">Reference proteome</keyword>
<dbReference type="SUPFAM" id="SSF56784">
    <property type="entry name" value="HAD-like"/>
    <property type="match status" value="1"/>
</dbReference>
<gene>
    <name evidence="2" type="ORF">F8O03_08205</name>
</gene>
<dbReference type="EMBL" id="WBJX01000002">
    <property type="protein sequence ID" value="KAB1638368.1"/>
    <property type="molecule type" value="Genomic_DNA"/>
</dbReference>
<dbReference type="PANTHER" id="PTHR18901:SF38">
    <property type="entry name" value="PSEUDOURIDINE-5'-PHOSPHATASE"/>
    <property type="match status" value="1"/>
</dbReference>
<dbReference type="Proteomes" id="UP000490386">
    <property type="component" value="Unassembled WGS sequence"/>
</dbReference>
<evidence type="ECO:0000256" key="1">
    <source>
        <dbReference type="SAM" id="MobiDB-lite"/>
    </source>
</evidence>
<dbReference type="InterPro" id="IPR023214">
    <property type="entry name" value="HAD_sf"/>
</dbReference>
<dbReference type="SFLD" id="SFLDS00003">
    <property type="entry name" value="Haloacid_Dehalogenase"/>
    <property type="match status" value="1"/>
</dbReference>